<name>A0A1S2Y6T1_CICAR</name>
<reference evidence="3" key="2">
    <citation type="submission" date="2025-08" db="UniProtKB">
        <authorList>
            <consortium name="RefSeq"/>
        </authorList>
    </citation>
    <scope>IDENTIFICATION</scope>
    <source>
        <tissue evidence="3">Etiolated seedlings</tissue>
    </source>
</reference>
<feature type="compositionally biased region" description="Basic and acidic residues" evidence="1">
    <location>
        <begin position="69"/>
        <end position="89"/>
    </location>
</feature>
<gene>
    <name evidence="3" type="primary">LOC101503404</name>
</gene>
<evidence type="ECO:0000256" key="1">
    <source>
        <dbReference type="SAM" id="MobiDB-lite"/>
    </source>
</evidence>
<sequence length="89" mass="10162">MKRMALGFETRSCFIRFFFFFFFLLLLLCSALARNPIFFSRTGHETLGVVGRSLRVIELDDYGEPTANHGHDPTWNRVTGGDHHAGRKG</sequence>
<dbReference type="InterPro" id="IPR034430">
    <property type="entry name" value="PSY"/>
</dbReference>
<dbReference type="PaxDb" id="3827-XP_004500275.1"/>
<dbReference type="PANTHER" id="PTHR37177:SF4">
    <property type="entry name" value="PROTEIN PSY1"/>
    <property type="match status" value="1"/>
</dbReference>
<accession>A0A1S2Y6T1</accession>
<feature type="region of interest" description="Disordered" evidence="1">
    <location>
        <begin position="68"/>
        <end position="89"/>
    </location>
</feature>
<protein>
    <submittedName>
        <fullName evidence="3">Protein PSY1</fullName>
    </submittedName>
</protein>
<dbReference type="RefSeq" id="XP_004500275.1">
    <property type="nucleotide sequence ID" value="XM_004500218.3"/>
</dbReference>
<dbReference type="eggNOG" id="ENOG502SEJX">
    <property type="taxonomic scope" value="Eukaryota"/>
</dbReference>
<organism evidence="2 3">
    <name type="scientific">Cicer arietinum</name>
    <name type="common">Chickpea</name>
    <name type="synonym">Garbanzo</name>
    <dbReference type="NCBI Taxonomy" id="3827"/>
    <lineage>
        <taxon>Eukaryota</taxon>
        <taxon>Viridiplantae</taxon>
        <taxon>Streptophyta</taxon>
        <taxon>Embryophyta</taxon>
        <taxon>Tracheophyta</taxon>
        <taxon>Spermatophyta</taxon>
        <taxon>Magnoliopsida</taxon>
        <taxon>eudicotyledons</taxon>
        <taxon>Gunneridae</taxon>
        <taxon>Pentapetalae</taxon>
        <taxon>rosids</taxon>
        <taxon>fabids</taxon>
        <taxon>Fabales</taxon>
        <taxon>Fabaceae</taxon>
        <taxon>Papilionoideae</taxon>
        <taxon>50 kb inversion clade</taxon>
        <taxon>NPAAA clade</taxon>
        <taxon>Hologalegina</taxon>
        <taxon>IRL clade</taxon>
        <taxon>Cicereae</taxon>
        <taxon>Cicer</taxon>
    </lineage>
</organism>
<keyword evidence="2" id="KW-1185">Reference proteome</keyword>
<evidence type="ECO:0000313" key="3">
    <source>
        <dbReference type="RefSeq" id="XP_004500275.1"/>
    </source>
</evidence>
<reference evidence="2" key="1">
    <citation type="journal article" date="2013" name="Nat. Biotechnol.">
        <title>Draft genome sequence of chickpea (Cicer arietinum) provides a resource for trait improvement.</title>
        <authorList>
            <person name="Varshney R.K."/>
            <person name="Song C."/>
            <person name="Saxena R.K."/>
            <person name="Azam S."/>
            <person name="Yu S."/>
            <person name="Sharpe A.G."/>
            <person name="Cannon S."/>
            <person name="Baek J."/>
            <person name="Rosen B.D."/>
            <person name="Tar'an B."/>
            <person name="Millan T."/>
            <person name="Zhang X."/>
            <person name="Ramsay L.D."/>
            <person name="Iwata A."/>
            <person name="Wang Y."/>
            <person name="Nelson W."/>
            <person name="Farmer A.D."/>
            <person name="Gaur P.M."/>
            <person name="Soderlund C."/>
            <person name="Penmetsa R.V."/>
            <person name="Xu C."/>
            <person name="Bharti A.K."/>
            <person name="He W."/>
            <person name="Winter P."/>
            <person name="Zhao S."/>
            <person name="Hane J.K."/>
            <person name="Carrasquilla-Garcia N."/>
            <person name="Condie J.A."/>
            <person name="Upadhyaya H.D."/>
            <person name="Luo M.C."/>
            <person name="Thudi M."/>
            <person name="Gowda C.L."/>
            <person name="Singh N.P."/>
            <person name="Lichtenzveig J."/>
            <person name="Gali K.K."/>
            <person name="Rubio J."/>
            <person name="Nadarajan N."/>
            <person name="Dolezel J."/>
            <person name="Bansal K.C."/>
            <person name="Xu X."/>
            <person name="Edwards D."/>
            <person name="Zhang G."/>
            <person name="Kahl G."/>
            <person name="Gil J."/>
            <person name="Singh K.B."/>
            <person name="Datta S.K."/>
            <person name="Jackson S.A."/>
            <person name="Wang J."/>
            <person name="Cook D.R."/>
        </authorList>
    </citation>
    <scope>NUCLEOTIDE SEQUENCE [LARGE SCALE GENOMIC DNA]</scope>
    <source>
        <strain evidence="2">cv. CDC Frontier</strain>
    </source>
</reference>
<dbReference type="AlphaFoldDB" id="A0A1S2Y6T1"/>
<dbReference type="PANTHER" id="PTHR37177">
    <property type="entry name" value="PROTEIN PSY1"/>
    <property type="match status" value="1"/>
</dbReference>
<dbReference type="Proteomes" id="UP000087171">
    <property type="component" value="Chromosome Ca5"/>
</dbReference>
<proteinExistence type="predicted"/>
<evidence type="ECO:0000313" key="2">
    <source>
        <dbReference type="Proteomes" id="UP000087171"/>
    </source>
</evidence>
<dbReference type="OrthoDB" id="1423820at2759"/>